<comment type="caution">
    <text evidence="1">The sequence shown here is derived from an EMBL/GenBank/DDBJ whole genome shotgun (WGS) entry which is preliminary data.</text>
</comment>
<accession>A0A1E7WZV4</accession>
<dbReference type="Proteomes" id="UP000175989">
    <property type="component" value="Unassembled WGS sequence"/>
</dbReference>
<dbReference type="Gene3D" id="2.40.30.20">
    <property type="match status" value="1"/>
</dbReference>
<name>A0A1E7WZV4_9BURK</name>
<gene>
    <name evidence="1" type="ORF">DUPY_15880</name>
</gene>
<dbReference type="PATRIC" id="fig|762836.4.peg.1658"/>
<keyword evidence="2" id="KW-1185">Reference proteome</keyword>
<protein>
    <submittedName>
        <fullName evidence="1">Uncharacterized protein</fullName>
    </submittedName>
</protein>
<proteinExistence type="predicted"/>
<dbReference type="AlphaFoldDB" id="A0A1E7WZV4"/>
<evidence type="ECO:0000313" key="2">
    <source>
        <dbReference type="Proteomes" id="UP000175989"/>
    </source>
</evidence>
<sequence>MAGAVSIAWTPGAAGSTATTSNVWTDIGGNVTQLTTNPQTITATPGTPYTGTVTTLNAQGAGPVSAQADAVTPLASTPTTMSWLYKNVLFGSSTFAAQVGMHDAGRQSILFHNDTPYWGQYILASAPNNDYNQPTGTWVDVPPNAQVLVTDSGKPYVRGKAFAITSIASDGTVATVTTAAAHNLTSGASVRIQDVTPSGYNGAFPNITVTGANTFTYPLTASLAAATAPGTWAGRPLTGFTVQTKAIK</sequence>
<dbReference type="EMBL" id="LROM01000067">
    <property type="protein sequence ID" value="OFA05185.1"/>
    <property type="molecule type" value="Genomic_DNA"/>
</dbReference>
<dbReference type="InterPro" id="IPR023366">
    <property type="entry name" value="ATP_synth_asu-like_sf"/>
</dbReference>
<evidence type="ECO:0000313" key="1">
    <source>
        <dbReference type="EMBL" id="OFA05185.1"/>
    </source>
</evidence>
<organism evidence="1 2">
    <name type="scientific">Duganella phyllosphaerae</name>
    <dbReference type="NCBI Taxonomy" id="762836"/>
    <lineage>
        <taxon>Bacteria</taxon>
        <taxon>Pseudomonadati</taxon>
        <taxon>Pseudomonadota</taxon>
        <taxon>Betaproteobacteria</taxon>
        <taxon>Burkholderiales</taxon>
        <taxon>Oxalobacteraceae</taxon>
        <taxon>Telluria group</taxon>
        <taxon>Duganella</taxon>
    </lineage>
</organism>
<reference evidence="2" key="1">
    <citation type="journal article" date="2016" name="Front. Microbiol.">
        <title>Molecular Keys to the Janthinobacterium and Duganella spp. Interaction with the Plant Pathogen Fusarium graminearum.</title>
        <authorList>
            <person name="Haack F.S."/>
            <person name="Poehlein A."/>
            <person name="Kroger C."/>
            <person name="Voigt C.A."/>
            <person name="Piepenbring M."/>
            <person name="Bode H.B."/>
            <person name="Daniel R."/>
            <person name="Schafer W."/>
            <person name="Streit W.R."/>
        </authorList>
    </citation>
    <scope>NUCLEOTIDE SEQUENCE [LARGE SCALE GENOMIC DNA]</scope>
    <source>
        <strain evidence="2">T54</strain>
    </source>
</reference>